<keyword evidence="5 9" id="KW-0812">Transmembrane</keyword>
<evidence type="ECO:0000256" key="2">
    <source>
        <dbReference type="ARBA" id="ARBA00009765"/>
    </source>
</evidence>
<feature type="compositionally biased region" description="Polar residues" evidence="8">
    <location>
        <begin position="7"/>
        <end position="23"/>
    </location>
</feature>
<evidence type="ECO:0000256" key="6">
    <source>
        <dbReference type="ARBA" id="ARBA00022989"/>
    </source>
</evidence>
<keyword evidence="11" id="KW-1185">Reference proteome</keyword>
<organism evidence="10 11">
    <name type="scientific">Trichoderma ghanense</name>
    <dbReference type="NCBI Taxonomy" id="65468"/>
    <lineage>
        <taxon>Eukaryota</taxon>
        <taxon>Fungi</taxon>
        <taxon>Dikarya</taxon>
        <taxon>Ascomycota</taxon>
        <taxon>Pezizomycotina</taxon>
        <taxon>Sordariomycetes</taxon>
        <taxon>Hypocreomycetidae</taxon>
        <taxon>Hypocreales</taxon>
        <taxon>Hypocreaceae</taxon>
        <taxon>Trichoderma</taxon>
    </lineage>
</organism>
<name>A0ABY2HCE5_9HYPO</name>
<dbReference type="SUPFAM" id="SSF143865">
    <property type="entry name" value="CorA soluble domain-like"/>
    <property type="match status" value="1"/>
</dbReference>
<feature type="region of interest" description="Disordered" evidence="8">
    <location>
        <begin position="85"/>
        <end position="113"/>
    </location>
</feature>
<feature type="region of interest" description="Disordered" evidence="8">
    <location>
        <begin position="1"/>
        <end position="69"/>
    </location>
</feature>
<sequence>MDLTHEAGSSNATSPTEARQSLNRVRYDLSVDTDNANNAPPQADVQRFSRSDTAVHREPFSPLRRRKSTRVQTFHTIDDNDEFDFDATHTERPGWQPGSEPGFDPNLPDGGHASMPTLSAQCQITVVDFSKDHMVKKHFDNDSFVSFLTEPKEEWAKCRWINVNGLSWDVIQAIGAHKGLHKLALEDVMNIRNRTKADWYPSHAFIVLTLQKLVHLIDDDDSSSSDTSSILSGKSTSKVKNWFRNFGSKAADKAANTTHFDPEKRGPTKCMTELSETLGLQETSMMRSLQRYHASGNEVRTEYMEAHSILTPLHLAVSAEQVSIFLTSDNTVVSFFEVSAGDVERPIVTRLGTPGTVLRESSDASLLVQAIIDAIVDLAVPLTAAYSDVLGDLELDVLTSPDIKQCKTLYICISEINKMLRFLNPIDNLVNVLRDHRTNLTYDQAMAELENPASGVIVTPMTHTYLGDVLDHCIIITEALQQSKQSSENLINLIFNTISAYQNESMKQLTTVTIIFLPLTFITGFFGQNFPPSGFPEINNGIWYFWACAVPTAVATVLILMREIIWSWIMRVIQRKKVLNIRKKNKAKRKRKTR</sequence>
<comment type="similarity">
    <text evidence="2">Belongs to the CorA metal ion transporter (MIT) (TC 1.A.35) family.</text>
</comment>
<feature type="compositionally biased region" description="Basic and acidic residues" evidence="8">
    <location>
        <begin position="47"/>
        <end position="59"/>
    </location>
</feature>
<evidence type="ECO:0000256" key="1">
    <source>
        <dbReference type="ARBA" id="ARBA00004651"/>
    </source>
</evidence>
<dbReference type="Proteomes" id="UP001642720">
    <property type="component" value="Unassembled WGS sequence"/>
</dbReference>
<evidence type="ECO:0000256" key="3">
    <source>
        <dbReference type="ARBA" id="ARBA00022448"/>
    </source>
</evidence>
<protein>
    <submittedName>
        <fullName evidence="10">Cobalt/magnesium transport protein CorA</fullName>
    </submittedName>
</protein>
<comment type="caution">
    <text evidence="10">The sequence shown here is derived from an EMBL/GenBank/DDBJ whole genome shotgun (WGS) entry which is preliminary data.</text>
</comment>
<accession>A0ABY2HCE5</accession>
<comment type="subcellular location">
    <subcellularLocation>
        <location evidence="1">Cell membrane</location>
        <topology evidence="1">Multi-pass membrane protein</topology>
    </subcellularLocation>
</comment>
<reference evidence="10 11" key="1">
    <citation type="submission" date="2018-01" db="EMBL/GenBank/DDBJ databases">
        <title>Genome characterization of the sugarcane-associated fungus Trichoderma ghanense CCMA-1212 and their application in lignocelulose bioconversion.</title>
        <authorList>
            <person name="Steindorff A.S."/>
            <person name="Mendes T.D."/>
            <person name="Vilela E.S.D."/>
            <person name="Rodrigues D.S."/>
            <person name="Formighieri E.F."/>
            <person name="Melo I.S."/>
            <person name="Favaro L.C.L."/>
        </authorList>
    </citation>
    <scope>NUCLEOTIDE SEQUENCE [LARGE SCALE GENOMIC DNA]</scope>
    <source>
        <strain evidence="10 11">CCMA-1212</strain>
    </source>
</reference>
<dbReference type="PANTHER" id="PTHR46494">
    <property type="entry name" value="CORA FAMILY METAL ION TRANSPORTER (EUROFUNG)"/>
    <property type="match status" value="1"/>
</dbReference>
<evidence type="ECO:0000256" key="4">
    <source>
        <dbReference type="ARBA" id="ARBA00022475"/>
    </source>
</evidence>
<dbReference type="Gene3D" id="3.30.460.20">
    <property type="entry name" value="CorA soluble domain-like"/>
    <property type="match status" value="1"/>
</dbReference>
<dbReference type="Gene3D" id="1.20.58.340">
    <property type="entry name" value="Magnesium transport protein CorA, transmembrane region"/>
    <property type="match status" value="2"/>
</dbReference>
<keyword evidence="4" id="KW-1003">Cell membrane</keyword>
<dbReference type="InterPro" id="IPR045863">
    <property type="entry name" value="CorA_TM1_TM2"/>
</dbReference>
<evidence type="ECO:0000313" key="11">
    <source>
        <dbReference type="Proteomes" id="UP001642720"/>
    </source>
</evidence>
<dbReference type="InterPro" id="IPR002523">
    <property type="entry name" value="MgTranspt_CorA/ZnTranspt_ZntB"/>
</dbReference>
<evidence type="ECO:0000256" key="5">
    <source>
        <dbReference type="ARBA" id="ARBA00022692"/>
    </source>
</evidence>
<keyword evidence="3" id="KW-0813">Transport</keyword>
<gene>
    <name evidence="10" type="ORF">CCMA1212_001549</name>
</gene>
<keyword evidence="7 9" id="KW-0472">Membrane</keyword>
<dbReference type="SUPFAM" id="SSF144083">
    <property type="entry name" value="Magnesium transport protein CorA, transmembrane region"/>
    <property type="match status" value="1"/>
</dbReference>
<dbReference type="EMBL" id="PPTA01000002">
    <property type="protein sequence ID" value="TFB05821.1"/>
    <property type="molecule type" value="Genomic_DNA"/>
</dbReference>
<keyword evidence="6 9" id="KW-1133">Transmembrane helix</keyword>
<dbReference type="Pfam" id="PF01544">
    <property type="entry name" value="CorA"/>
    <property type="match status" value="1"/>
</dbReference>
<feature type="transmembrane region" description="Helical" evidence="9">
    <location>
        <begin position="542"/>
        <end position="561"/>
    </location>
</feature>
<evidence type="ECO:0000256" key="9">
    <source>
        <dbReference type="SAM" id="Phobius"/>
    </source>
</evidence>
<dbReference type="PANTHER" id="PTHR46494:SF1">
    <property type="entry name" value="CORA FAMILY METAL ION TRANSPORTER (EUROFUNG)"/>
    <property type="match status" value="1"/>
</dbReference>
<evidence type="ECO:0000313" key="10">
    <source>
        <dbReference type="EMBL" id="TFB05821.1"/>
    </source>
</evidence>
<dbReference type="InterPro" id="IPR045861">
    <property type="entry name" value="CorA_cytoplasmic_dom"/>
</dbReference>
<dbReference type="RefSeq" id="XP_073562022.1">
    <property type="nucleotide sequence ID" value="XM_073698971.1"/>
</dbReference>
<evidence type="ECO:0000256" key="7">
    <source>
        <dbReference type="ARBA" id="ARBA00023136"/>
    </source>
</evidence>
<proteinExistence type="inferred from homology"/>
<feature type="transmembrane region" description="Helical" evidence="9">
    <location>
        <begin position="509"/>
        <end position="530"/>
    </location>
</feature>
<evidence type="ECO:0000256" key="8">
    <source>
        <dbReference type="SAM" id="MobiDB-lite"/>
    </source>
</evidence>
<dbReference type="GeneID" id="300573421"/>